<evidence type="ECO:0000313" key="2">
    <source>
        <dbReference type="Proteomes" id="UP001732700"/>
    </source>
</evidence>
<proteinExistence type="predicted"/>
<organism evidence="1 2">
    <name type="scientific">Avena sativa</name>
    <name type="common">Oat</name>
    <dbReference type="NCBI Taxonomy" id="4498"/>
    <lineage>
        <taxon>Eukaryota</taxon>
        <taxon>Viridiplantae</taxon>
        <taxon>Streptophyta</taxon>
        <taxon>Embryophyta</taxon>
        <taxon>Tracheophyta</taxon>
        <taxon>Spermatophyta</taxon>
        <taxon>Magnoliopsida</taxon>
        <taxon>Liliopsida</taxon>
        <taxon>Poales</taxon>
        <taxon>Poaceae</taxon>
        <taxon>BOP clade</taxon>
        <taxon>Pooideae</taxon>
        <taxon>Poodae</taxon>
        <taxon>Poeae</taxon>
        <taxon>Poeae Chloroplast Group 1 (Aveneae type)</taxon>
        <taxon>Aveninae</taxon>
        <taxon>Avena</taxon>
    </lineage>
</organism>
<protein>
    <submittedName>
        <fullName evidence="1">Uncharacterized protein</fullName>
    </submittedName>
</protein>
<dbReference type="EnsemblPlants" id="AVESA.00010b.r2.UnG1490680.1">
    <property type="protein sequence ID" value="AVESA.00010b.r2.UnG1490680.1.CDS"/>
    <property type="gene ID" value="AVESA.00010b.r2.UnG1490680"/>
</dbReference>
<evidence type="ECO:0000313" key="1">
    <source>
        <dbReference type="EnsemblPlants" id="AVESA.00010b.r2.UnG1490680.1.CDS"/>
    </source>
</evidence>
<name>A0ACD6ASC4_AVESA</name>
<keyword evidence="2" id="KW-1185">Reference proteome</keyword>
<reference evidence="1" key="1">
    <citation type="submission" date="2025-09" db="UniProtKB">
        <authorList>
            <consortium name="EnsemblPlants"/>
        </authorList>
    </citation>
    <scope>IDENTIFICATION</scope>
</reference>
<dbReference type="Proteomes" id="UP001732700">
    <property type="component" value="Unassembled WGS sequence"/>
</dbReference>
<sequence>MKLNRVRRRRRDMQKAAAVNGDRLSELPNDLLLNILERMDTLDAFRASFVSKRMQKLPSMLLQIVIDLGDDELVRKNSVVADVTCKILSKRSPEITIRNLKVKLLLTPNDCRSVGKSVGLAMATKKLDAAESMSTISFS</sequence>
<accession>A0ACD6ASC4</accession>